<feature type="compositionally biased region" description="Basic and acidic residues" evidence="1">
    <location>
        <begin position="41"/>
        <end position="51"/>
    </location>
</feature>
<feature type="region of interest" description="Disordered" evidence="1">
    <location>
        <begin position="41"/>
        <end position="63"/>
    </location>
</feature>
<feature type="compositionally biased region" description="Basic residues" evidence="1">
    <location>
        <begin position="52"/>
        <end position="63"/>
    </location>
</feature>
<dbReference type="AlphaFoldDB" id="A0AAD9EKX9"/>
<evidence type="ECO:0000256" key="1">
    <source>
        <dbReference type="SAM" id="MobiDB-lite"/>
    </source>
</evidence>
<reference evidence="2" key="1">
    <citation type="submission" date="2023-01" db="EMBL/GenBank/DDBJ databases">
        <title>Colletotrichum chrysophilum M932 genome sequence.</title>
        <authorList>
            <person name="Baroncelli R."/>
        </authorList>
    </citation>
    <scope>NUCLEOTIDE SEQUENCE</scope>
    <source>
        <strain evidence="2">M932</strain>
    </source>
</reference>
<comment type="caution">
    <text evidence="2">The sequence shown here is derived from an EMBL/GenBank/DDBJ whole genome shotgun (WGS) entry which is preliminary data.</text>
</comment>
<keyword evidence="3" id="KW-1185">Reference proteome</keyword>
<organism evidence="2 3">
    <name type="scientific">Colletotrichum chrysophilum</name>
    <dbReference type="NCBI Taxonomy" id="1836956"/>
    <lineage>
        <taxon>Eukaryota</taxon>
        <taxon>Fungi</taxon>
        <taxon>Dikarya</taxon>
        <taxon>Ascomycota</taxon>
        <taxon>Pezizomycotina</taxon>
        <taxon>Sordariomycetes</taxon>
        <taxon>Hypocreomycetidae</taxon>
        <taxon>Glomerellales</taxon>
        <taxon>Glomerellaceae</taxon>
        <taxon>Colletotrichum</taxon>
        <taxon>Colletotrichum gloeosporioides species complex</taxon>
    </lineage>
</organism>
<evidence type="ECO:0000313" key="3">
    <source>
        <dbReference type="Proteomes" id="UP001243330"/>
    </source>
</evidence>
<proteinExistence type="predicted"/>
<protein>
    <submittedName>
        <fullName evidence="2">Uncharacterized protein</fullName>
    </submittedName>
</protein>
<dbReference type="EMBL" id="JAQOWY010000099">
    <property type="protein sequence ID" value="KAK1851297.1"/>
    <property type="molecule type" value="Genomic_DNA"/>
</dbReference>
<dbReference type="Proteomes" id="UP001243330">
    <property type="component" value="Unassembled WGS sequence"/>
</dbReference>
<sequence length="63" mass="6609">MSILAGDHFGAPFLPVLSPPLTDDEVRALIAQAAADNAAEEAAKKLAEKPAKMKTKKRAHKGA</sequence>
<accession>A0AAD9EKX9</accession>
<evidence type="ECO:0000313" key="2">
    <source>
        <dbReference type="EMBL" id="KAK1851297.1"/>
    </source>
</evidence>
<name>A0AAD9EKX9_9PEZI</name>
<gene>
    <name evidence="2" type="ORF">CCHR01_06042</name>
</gene>